<gene>
    <name evidence="1" type="ORF">OFUS_LOCUS26350</name>
</gene>
<comment type="caution">
    <text evidence="1">The sequence shown here is derived from an EMBL/GenBank/DDBJ whole genome shotgun (WGS) entry which is preliminary data.</text>
</comment>
<proteinExistence type="predicted"/>
<dbReference type="EMBL" id="CAIIXF020000034">
    <property type="protein sequence ID" value="CAH1802699.1"/>
    <property type="molecule type" value="Genomic_DNA"/>
</dbReference>
<protein>
    <submittedName>
        <fullName evidence="1">Uncharacterized protein</fullName>
    </submittedName>
</protein>
<accession>A0A8J1UJ86</accession>
<feature type="non-terminal residue" evidence="1">
    <location>
        <position position="1"/>
    </location>
</feature>
<evidence type="ECO:0000313" key="2">
    <source>
        <dbReference type="Proteomes" id="UP000749559"/>
    </source>
</evidence>
<dbReference type="Proteomes" id="UP000749559">
    <property type="component" value="Unassembled WGS sequence"/>
</dbReference>
<evidence type="ECO:0000313" key="1">
    <source>
        <dbReference type="EMBL" id="CAH1802699.1"/>
    </source>
</evidence>
<reference evidence="1" key="1">
    <citation type="submission" date="2022-03" db="EMBL/GenBank/DDBJ databases">
        <authorList>
            <person name="Martin C."/>
        </authorList>
    </citation>
    <scope>NUCLEOTIDE SEQUENCE</scope>
</reference>
<name>A0A8J1UJ86_OWEFU</name>
<dbReference type="AlphaFoldDB" id="A0A8J1UJ86"/>
<keyword evidence="2" id="KW-1185">Reference proteome</keyword>
<organism evidence="1 2">
    <name type="scientific">Owenia fusiformis</name>
    <name type="common">Polychaete worm</name>
    <dbReference type="NCBI Taxonomy" id="6347"/>
    <lineage>
        <taxon>Eukaryota</taxon>
        <taxon>Metazoa</taxon>
        <taxon>Spiralia</taxon>
        <taxon>Lophotrochozoa</taxon>
        <taxon>Annelida</taxon>
        <taxon>Polychaeta</taxon>
        <taxon>Sedentaria</taxon>
        <taxon>Canalipalpata</taxon>
        <taxon>Sabellida</taxon>
        <taxon>Oweniida</taxon>
        <taxon>Oweniidae</taxon>
        <taxon>Owenia</taxon>
    </lineage>
</organism>
<sequence>SIYSKENPTGEIRIDIAHPIGKPGRGHRPIVVKFADRSSVEKIFKYVHHLKGSDIRVARQLHREMQLKRDAQYSTFKDLKSSAANPKAVKLVQDKLYTSAGLVPPNFSKSPLEMPNRVHANAHLDASPGQPCDGFIATTVSVDSIENAEVALAKLRSTKSTGVSPYAYRLTVNDQVLTGHDDDGLFGSSSELSGLLEQGELENVLIMAHKPGARAQPLNSKNTPSLVNAVKSALAASFLMDTAILETIG</sequence>